<feature type="domain" description="Protein FecR C-terminal" evidence="3">
    <location>
        <begin position="256"/>
        <end position="322"/>
    </location>
</feature>
<dbReference type="PANTHER" id="PTHR30273:SF2">
    <property type="entry name" value="PROTEIN FECR"/>
    <property type="match status" value="1"/>
</dbReference>
<keyword evidence="1" id="KW-0812">Transmembrane</keyword>
<feature type="transmembrane region" description="Helical" evidence="1">
    <location>
        <begin position="84"/>
        <end position="104"/>
    </location>
</feature>
<dbReference type="Pfam" id="PF16344">
    <property type="entry name" value="FecR_C"/>
    <property type="match status" value="1"/>
</dbReference>
<dbReference type="InterPro" id="IPR032508">
    <property type="entry name" value="FecR_C"/>
</dbReference>
<dbReference type="OrthoDB" id="642683at2"/>
<evidence type="ECO:0000313" key="5">
    <source>
        <dbReference type="Proteomes" id="UP000190367"/>
    </source>
</evidence>
<dbReference type="Gene3D" id="3.55.50.30">
    <property type="match status" value="1"/>
</dbReference>
<dbReference type="AlphaFoldDB" id="A0A1T4T784"/>
<feature type="domain" description="FecR protein" evidence="2">
    <location>
        <begin position="123"/>
        <end position="213"/>
    </location>
</feature>
<protein>
    <submittedName>
        <fullName evidence="4">Ferric-dicitrate binding protein FerR, regulates iron transport through sigma-19</fullName>
    </submittedName>
</protein>
<evidence type="ECO:0000259" key="2">
    <source>
        <dbReference type="Pfam" id="PF04773"/>
    </source>
</evidence>
<keyword evidence="1" id="KW-0472">Membrane</keyword>
<gene>
    <name evidence="4" type="ORF">SAMN04488128_10439</name>
</gene>
<dbReference type="PANTHER" id="PTHR30273">
    <property type="entry name" value="PERIPLASMIC SIGNAL SENSOR AND SIGMA FACTOR ACTIVATOR FECR-RELATED"/>
    <property type="match status" value="1"/>
</dbReference>
<evidence type="ECO:0000259" key="3">
    <source>
        <dbReference type="Pfam" id="PF16344"/>
    </source>
</evidence>
<accession>A0A1T4T784</accession>
<sequence>MSHPDKHIIDQLLEKHALGICTQEERAILERWYAAFPVGKRALEDEAERKAVHTSMKAGIFDKISQEEGTVGAVRAQRPVRHMYWRAAAAAVVLIAAGALFYFFRAKPAPVAFAEVVAPAGKQVMHMELPDGSAVWLEPGSTLRYARQFGTESREVQVLDGQAFFAVAPGASQPFMVGTPEGIQTKVLGTEFSVKAYRGLKYVQVAVSAGKVQVSDNNAVLGVLEAGQQLTYEVGTHTATRGDLPTDDWRNGNQTLQNSSFAEVARILQNRYGVKLSYDTAMMAPYRFNLRIAGNTSLEETMEMLKELSGMTYTLSNGQVTVTGIQQ</sequence>
<dbReference type="InterPro" id="IPR012373">
    <property type="entry name" value="Ferrdict_sens_TM"/>
</dbReference>
<dbReference type="EMBL" id="FUWZ01000004">
    <property type="protein sequence ID" value="SKA36028.1"/>
    <property type="molecule type" value="Genomic_DNA"/>
</dbReference>
<dbReference type="InterPro" id="IPR006860">
    <property type="entry name" value="FecR"/>
</dbReference>
<dbReference type="Gene3D" id="2.60.120.1440">
    <property type="match status" value="1"/>
</dbReference>
<evidence type="ECO:0000313" key="4">
    <source>
        <dbReference type="EMBL" id="SKA36028.1"/>
    </source>
</evidence>
<name>A0A1T4T784_9BACT</name>
<keyword evidence="1" id="KW-1133">Transmembrane helix</keyword>
<dbReference type="Proteomes" id="UP000190367">
    <property type="component" value="Unassembled WGS sequence"/>
</dbReference>
<organism evidence="4 5">
    <name type="scientific">Chitinophaga eiseniae</name>
    <dbReference type="NCBI Taxonomy" id="634771"/>
    <lineage>
        <taxon>Bacteria</taxon>
        <taxon>Pseudomonadati</taxon>
        <taxon>Bacteroidota</taxon>
        <taxon>Chitinophagia</taxon>
        <taxon>Chitinophagales</taxon>
        <taxon>Chitinophagaceae</taxon>
        <taxon>Chitinophaga</taxon>
    </lineage>
</organism>
<dbReference type="RefSeq" id="WP_078671412.1">
    <property type="nucleotide sequence ID" value="NZ_FUWZ01000004.1"/>
</dbReference>
<dbReference type="PIRSF" id="PIRSF018266">
    <property type="entry name" value="FecR"/>
    <property type="match status" value="1"/>
</dbReference>
<proteinExistence type="predicted"/>
<evidence type="ECO:0000256" key="1">
    <source>
        <dbReference type="SAM" id="Phobius"/>
    </source>
</evidence>
<dbReference type="Pfam" id="PF04773">
    <property type="entry name" value="FecR"/>
    <property type="match status" value="1"/>
</dbReference>
<reference evidence="5" key="1">
    <citation type="submission" date="2017-02" db="EMBL/GenBank/DDBJ databases">
        <authorList>
            <person name="Varghese N."/>
            <person name="Submissions S."/>
        </authorList>
    </citation>
    <scope>NUCLEOTIDE SEQUENCE [LARGE SCALE GENOMIC DNA]</scope>
    <source>
        <strain evidence="5">DSM 22224</strain>
    </source>
</reference>
<dbReference type="GO" id="GO:0016989">
    <property type="term" value="F:sigma factor antagonist activity"/>
    <property type="evidence" value="ECO:0007669"/>
    <property type="project" value="TreeGrafter"/>
</dbReference>
<dbReference type="STRING" id="634771.SAMN04488128_10439"/>
<keyword evidence="5" id="KW-1185">Reference proteome</keyword>